<dbReference type="GO" id="GO:0008270">
    <property type="term" value="F:zinc ion binding"/>
    <property type="evidence" value="ECO:0007669"/>
    <property type="project" value="UniProtKB-KW"/>
</dbReference>
<dbReference type="PANTHER" id="PTHR24394:SF29">
    <property type="entry name" value="MYONEURIN"/>
    <property type="match status" value="1"/>
</dbReference>
<dbReference type="Pfam" id="PF13894">
    <property type="entry name" value="zf-C2H2_4"/>
    <property type="match status" value="1"/>
</dbReference>
<dbReference type="PANTHER" id="PTHR24394">
    <property type="entry name" value="ZINC FINGER PROTEIN"/>
    <property type="match status" value="1"/>
</dbReference>
<keyword evidence="6" id="KW-0539">Nucleus</keyword>
<evidence type="ECO:0000256" key="6">
    <source>
        <dbReference type="ARBA" id="ARBA00023242"/>
    </source>
</evidence>
<sequence length="144" mass="16216">MASSSQNDQNWLKSYEGGLNPCVKGGLVYQSPIIDSLVSATPVDNRLTHFSSEDASNVVAKCDVCGKSFRSMRGFELHRKMHMYAEGCINGPQCRICGKHFQTKAHLRRHMKSHSSEKPHVCSVCNKAYKHRKDLALHTKQTHM</sequence>
<accession>A0A210Q3I6</accession>
<dbReference type="InterPro" id="IPR013087">
    <property type="entry name" value="Znf_C2H2_type"/>
</dbReference>
<dbReference type="EMBL" id="NEDP02005138">
    <property type="protein sequence ID" value="OWF43275.1"/>
    <property type="molecule type" value="Genomic_DNA"/>
</dbReference>
<evidence type="ECO:0000256" key="7">
    <source>
        <dbReference type="PROSITE-ProRule" id="PRU00042"/>
    </source>
</evidence>
<dbReference type="GO" id="GO:0000981">
    <property type="term" value="F:DNA-binding transcription factor activity, RNA polymerase II-specific"/>
    <property type="evidence" value="ECO:0007669"/>
    <property type="project" value="TreeGrafter"/>
</dbReference>
<evidence type="ECO:0000256" key="5">
    <source>
        <dbReference type="ARBA" id="ARBA00022833"/>
    </source>
</evidence>
<comment type="caution">
    <text evidence="9">The sequence shown here is derived from an EMBL/GenBank/DDBJ whole genome shotgun (WGS) entry which is preliminary data.</text>
</comment>
<dbReference type="PROSITE" id="PS50157">
    <property type="entry name" value="ZINC_FINGER_C2H2_2"/>
    <property type="match status" value="3"/>
</dbReference>
<evidence type="ECO:0000256" key="3">
    <source>
        <dbReference type="ARBA" id="ARBA00022737"/>
    </source>
</evidence>
<name>A0A210Q3I6_MIZYE</name>
<dbReference type="PROSITE" id="PS00028">
    <property type="entry name" value="ZINC_FINGER_C2H2_1"/>
    <property type="match status" value="3"/>
</dbReference>
<evidence type="ECO:0000256" key="4">
    <source>
        <dbReference type="ARBA" id="ARBA00022771"/>
    </source>
</evidence>
<evidence type="ECO:0000256" key="1">
    <source>
        <dbReference type="ARBA" id="ARBA00004123"/>
    </source>
</evidence>
<dbReference type="Gene3D" id="3.30.160.60">
    <property type="entry name" value="Classic Zinc Finger"/>
    <property type="match status" value="2"/>
</dbReference>
<dbReference type="FunFam" id="3.30.160.60:FF:000145">
    <property type="entry name" value="Zinc finger protein 574"/>
    <property type="match status" value="1"/>
</dbReference>
<dbReference type="InterPro" id="IPR036236">
    <property type="entry name" value="Znf_C2H2_sf"/>
</dbReference>
<proteinExistence type="predicted"/>
<dbReference type="SUPFAM" id="SSF57667">
    <property type="entry name" value="beta-beta-alpha zinc fingers"/>
    <property type="match status" value="2"/>
</dbReference>
<evidence type="ECO:0000313" key="9">
    <source>
        <dbReference type="EMBL" id="OWF43275.1"/>
    </source>
</evidence>
<keyword evidence="3" id="KW-0677">Repeat</keyword>
<keyword evidence="4 7" id="KW-0863">Zinc-finger</keyword>
<dbReference type="GO" id="GO:0005634">
    <property type="term" value="C:nucleus"/>
    <property type="evidence" value="ECO:0007669"/>
    <property type="project" value="UniProtKB-SubCell"/>
</dbReference>
<evidence type="ECO:0000259" key="8">
    <source>
        <dbReference type="PROSITE" id="PS50157"/>
    </source>
</evidence>
<reference evidence="9 10" key="1">
    <citation type="journal article" date="2017" name="Nat. Ecol. Evol.">
        <title>Scallop genome provides insights into evolution of bilaterian karyotype and development.</title>
        <authorList>
            <person name="Wang S."/>
            <person name="Zhang J."/>
            <person name="Jiao W."/>
            <person name="Li J."/>
            <person name="Xun X."/>
            <person name="Sun Y."/>
            <person name="Guo X."/>
            <person name="Huan P."/>
            <person name="Dong B."/>
            <person name="Zhang L."/>
            <person name="Hu X."/>
            <person name="Sun X."/>
            <person name="Wang J."/>
            <person name="Zhao C."/>
            <person name="Wang Y."/>
            <person name="Wang D."/>
            <person name="Huang X."/>
            <person name="Wang R."/>
            <person name="Lv J."/>
            <person name="Li Y."/>
            <person name="Zhang Z."/>
            <person name="Liu B."/>
            <person name="Lu W."/>
            <person name="Hui Y."/>
            <person name="Liang J."/>
            <person name="Zhou Z."/>
            <person name="Hou R."/>
            <person name="Li X."/>
            <person name="Liu Y."/>
            <person name="Li H."/>
            <person name="Ning X."/>
            <person name="Lin Y."/>
            <person name="Zhao L."/>
            <person name="Xing Q."/>
            <person name="Dou J."/>
            <person name="Li Y."/>
            <person name="Mao J."/>
            <person name="Guo H."/>
            <person name="Dou H."/>
            <person name="Li T."/>
            <person name="Mu C."/>
            <person name="Jiang W."/>
            <person name="Fu Q."/>
            <person name="Fu X."/>
            <person name="Miao Y."/>
            <person name="Liu J."/>
            <person name="Yu Q."/>
            <person name="Li R."/>
            <person name="Liao H."/>
            <person name="Li X."/>
            <person name="Kong Y."/>
            <person name="Jiang Z."/>
            <person name="Chourrout D."/>
            <person name="Li R."/>
            <person name="Bao Z."/>
        </authorList>
    </citation>
    <scope>NUCLEOTIDE SEQUENCE [LARGE SCALE GENOMIC DNA]</scope>
    <source>
        <strain evidence="9 10">PY_sf001</strain>
    </source>
</reference>
<dbReference type="Pfam" id="PF00096">
    <property type="entry name" value="zf-C2H2"/>
    <property type="match status" value="2"/>
</dbReference>
<feature type="domain" description="C2H2-type" evidence="8">
    <location>
        <begin position="120"/>
        <end position="144"/>
    </location>
</feature>
<dbReference type="SMART" id="SM00355">
    <property type="entry name" value="ZnF_C2H2"/>
    <property type="match status" value="3"/>
</dbReference>
<keyword evidence="10" id="KW-1185">Reference proteome</keyword>
<keyword evidence="5" id="KW-0862">Zinc</keyword>
<dbReference type="OrthoDB" id="5982522at2759"/>
<feature type="domain" description="C2H2-type" evidence="8">
    <location>
        <begin position="92"/>
        <end position="119"/>
    </location>
</feature>
<keyword evidence="2" id="KW-0479">Metal-binding</keyword>
<dbReference type="AlphaFoldDB" id="A0A210Q3I6"/>
<feature type="domain" description="C2H2-type" evidence="8">
    <location>
        <begin position="60"/>
        <end position="82"/>
    </location>
</feature>
<evidence type="ECO:0000313" key="10">
    <source>
        <dbReference type="Proteomes" id="UP000242188"/>
    </source>
</evidence>
<organism evidence="9 10">
    <name type="scientific">Mizuhopecten yessoensis</name>
    <name type="common">Japanese scallop</name>
    <name type="synonym">Patinopecten yessoensis</name>
    <dbReference type="NCBI Taxonomy" id="6573"/>
    <lineage>
        <taxon>Eukaryota</taxon>
        <taxon>Metazoa</taxon>
        <taxon>Spiralia</taxon>
        <taxon>Lophotrochozoa</taxon>
        <taxon>Mollusca</taxon>
        <taxon>Bivalvia</taxon>
        <taxon>Autobranchia</taxon>
        <taxon>Pteriomorphia</taxon>
        <taxon>Pectinida</taxon>
        <taxon>Pectinoidea</taxon>
        <taxon>Pectinidae</taxon>
        <taxon>Mizuhopecten</taxon>
    </lineage>
</organism>
<dbReference type="Proteomes" id="UP000242188">
    <property type="component" value="Unassembled WGS sequence"/>
</dbReference>
<comment type="subcellular location">
    <subcellularLocation>
        <location evidence="1">Nucleus</location>
    </subcellularLocation>
</comment>
<gene>
    <name evidence="9" type="ORF">KP79_PYT18775</name>
</gene>
<evidence type="ECO:0000256" key="2">
    <source>
        <dbReference type="ARBA" id="ARBA00022723"/>
    </source>
</evidence>
<protein>
    <submittedName>
        <fullName evidence="9">Transcription factor Ovo-like 2</fullName>
    </submittedName>
</protein>